<dbReference type="AlphaFoldDB" id="A0A7X9SQM2"/>
<sequence>MYPTGAKFKTKDGKKWEIVRVIKNESGKLIFYTCICRDKPIHEFKDFTESKMKGVELI</sequence>
<name>A0A7X9SQM2_CLOBE</name>
<evidence type="ECO:0000313" key="1">
    <source>
        <dbReference type="EMBL" id="NMF06296.1"/>
    </source>
</evidence>
<gene>
    <name evidence="1" type="ORF">HF849_16380</name>
</gene>
<organism evidence="1 2">
    <name type="scientific">Clostridium beijerinckii</name>
    <name type="common">Clostridium MP</name>
    <dbReference type="NCBI Taxonomy" id="1520"/>
    <lineage>
        <taxon>Bacteria</taxon>
        <taxon>Bacillati</taxon>
        <taxon>Bacillota</taxon>
        <taxon>Clostridia</taxon>
        <taxon>Eubacteriales</taxon>
        <taxon>Clostridiaceae</taxon>
        <taxon>Clostridium</taxon>
    </lineage>
</organism>
<proteinExistence type="predicted"/>
<evidence type="ECO:0000313" key="2">
    <source>
        <dbReference type="Proteomes" id="UP000587880"/>
    </source>
</evidence>
<accession>A0A7X9SQM2</accession>
<comment type="caution">
    <text evidence="1">The sequence shown here is derived from an EMBL/GenBank/DDBJ whole genome shotgun (WGS) entry which is preliminary data.</text>
</comment>
<dbReference type="EMBL" id="JABAGD010000031">
    <property type="protein sequence ID" value="NMF06296.1"/>
    <property type="molecule type" value="Genomic_DNA"/>
</dbReference>
<protein>
    <submittedName>
        <fullName evidence="1">Uncharacterized protein</fullName>
    </submittedName>
</protein>
<dbReference type="RefSeq" id="WP_168982508.1">
    <property type="nucleotide sequence ID" value="NZ_JABAGD010000031.1"/>
</dbReference>
<dbReference type="Proteomes" id="UP000587880">
    <property type="component" value="Unassembled WGS sequence"/>
</dbReference>
<reference evidence="1 2" key="1">
    <citation type="submission" date="2020-04" db="EMBL/GenBank/DDBJ databases">
        <authorList>
            <person name="Hitch T.C.A."/>
            <person name="Wylensek D."/>
            <person name="Clavel T."/>
        </authorList>
    </citation>
    <scope>NUCLEOTIDE SEQUENCE [LARGE SCALE GENOMIC DNA]</scope>
    <source>
        <strain evidence="1 2">WB01_NA02</strain>
    </source>
</reference>